<dbReference type="HOGENOM" id="CLU_1394207_0_0_9"/>
<sequence>MGGYISIALVYEDRNKLSNELKKLTRYFIQKGAILLKVKYSEDKEGENWREEIVNNNEVDFTMLTEKYYGNMDIIADMFNESLKNLKLSIHKEEGFYGFLIDIKWEELFEEHSKSSVEKITQNIINIILQLYKETQFSYAFCGHEVEIEFSPNDFNSIENGYPISVLPFNDRLEVFYGEFSIDGISFQNKSKQTYFID</sequence>
<reference evidence="1 2" key="1">
    <citation type="submission" date="2013-08" db="EMBL/GenBank/DDBJ databases">
        <authorList>
            <person name="Weinstock G."/>
            <person name="Sodergren E."/>
            <person name="Wylie T."/>
            <person name="Fulton L."/>
            <person name="Fulton R."/>
            <person name="Fronick C."/>
            <person name="O'Laughlin M."/>
            <person name="Godfrey J."/>
            <person name="Miner T."/>
            <person name="Herter B."/>
            <person name="Appelbaum E."/>
            <person name="Cordes M."/>
            <person name="Lek S."/>
            <person name="Wollam A."/>
            <person name="Pepin K.H."/>
            <person name="Palsikar V.B."/>
            <person name="Mitreva M."/>
            <person name="Wilson R.K."/>
        </authorList>
    </citation>
    <scope>NUCLEOTIDE SEQUENCE [LARGE SCALE GENOMIC DNA]</scope>
    <source>
        <strain evidence="1 2">ATCC 12856</strain>
    </source>
</reference>
<dbReference type="GeneID" id="92837206"/>
<dbReference type="PATRIC" id="fig|649747.3.peg.1152"/>
<gene>
    <name evidence="1" type="ORF">HMPREF0083_01276</name>
</gene>
<evidence type="ECO:0000313" key="2">
    <source>
        <dbReference type="Proteomes" id="UP000016511"/>
    </source>
</evidence>
<organism evidence="1 2">
    <name type="scientific">Aneurinibacillus aneurinilyticus ATCC 12856</name>
    <dbReference type="NCBI Taxonomy" id="649747"/>
    <lineage>
        <taxon>Bacteria</taxon>
        <taxon>Bacillati</taxon>
        <taxon>Bacillota</taxon>
        <taxon>Bacilli</taxon>
        <taxon>Bacillales</taxon>
        <taxon>Paenibacillaceae</taxon>
        <taxon>Aneurinibacillus group</taxon>
        <taxon>Aneurinibacillus</taxon>
    </lineage>
</organism>
<dbReference type="eggNOG" id="ENOG5033HEK">
    <property type="taxonomic scope" value="Bacteria"/>
</dbReference>
<evidence type="ECO:0000313" key="1">
    <source>
        <dbReference type="EMBL" id="ERI10631.1"/>
    </source>
</evidence>
<accession>U1YIL5</accession>
<dbReference type="Pfam" id="PF15600">
    <property type="entry name" value="Imm64"/>
    <property type="match status" value="1"/>
</dbReference>
<dbReference type="RefSeq" id="WP_021619012.1">
    <property type="nucleotide sequence ID" value="NZ_KE952664.1"/>
</dbReference>
<protein>
    <submittedName>
        <fullName evidence="1">Uncharacterized protein</fullName>
    </submittedName>
</protein>
<dbReference type="Proteomes" id="UP000016511">
    <property type="component" value="Unassembled WGS sequence"/>
</dbReference>
<dbReference type="InterPro" id="IPR028951">
    <property type="entry name" value="Imm64"/>
</dbReference>
<comment type="caution">
    <text evidence="1">The sequence shown here is derived from an EMBL/GenBank/DDBJ whole genome shotgun (WGS) entry which is preliminary data.</text>
</comment>
<keyword evidence="2" id="KW-1185">Reference proteome</keyword>
<dbReference type="AlphaFoldDB" id="U1YIL5"/>
<proteinExistence type="predicted"/>
<name>U1YIL5_ANEAE</name>
<dbReference type="EMBL" id="AWSJ01000087">
    <property type="protein sequence ID" value="ERI10631.1"/>
    <property type="molecule type" value="Genomic_DNA"/>
</dbReference>